<sequence length="55" mass="6057">MERRGWGFQAAPNVSFIQTHSFSGVFTGKSTARKMTAGSEGSVPTIRAFFKDFPE</sequence>
<dbReference type="AlphaFoldDB" id="A0A8J4WTD3"/>
<name>A0A8J4WTD3_CLAMG</name>
<protein>
    <submittedName>
        <fullName evidence="1">Uncharacterized protein</fullName>
    </submittedName>
</protein>
<dbReference type="Proteomes" id="UP000727407">
    <property type="component" value="Unassembled WGS sequence"/>
</dbReference>
<gene>
    <name evidence="1" type="ORF">DAT39_017982</name>
</gene>
<evidence type="ECO:0000313" key="2">
    <source>
        <dbReference type="Proteomes" id="UP000727407"/>
    </source>
</evidence>
<comment type="caution">
    <text evidence="1">The sequence shown here is derived from an EMBL/GenBank/DDBJ whole genome shotgun (WGS) entry which is preliminary data.</text>
</comment>
<accession>A0A8J4WTD3</accession>
<evidence type="ECO:0000313" key="1">
    <source>
        <dbReference type="EMBL" id="KAF5892304.1"/>
    </source>
</evidence>
<keyword evidence="2" id="KW-1185">Reference proteome</keyword>
<organism evidence="1 2">
    <name type="scientific">Clarias magur</name>
    <name type="common">Asian catfish</name>
    <name type="synonym">Macropteronotus magur</name>
    <dbReference type="NCBI Taxonomy" id="1594786"/>
    <lineage>
        <taxon>Eukaryota</taxon>
        <taxon>Metazoa</taxon>
        <taxon>Chordata</taxon>
        <taxon>Craniata</taxon>
        <taxon>Vertebrata</taxon>
        <taxon>Euteleostomi</taxon>
        <taxon>Actinopterygii</taxon>
        <taxon>Neopterygii</taxon>
        <taxon>Teleostei</taxon>
        <taxon>Ostariophysi</taxon>
        <taxon>Siluriformes</taxon>
        <taxon>Clariidae</taxon>
        <taxon>Clarias</taxon>
    </lineage>
</organism>
<dbReference type="EMBL" id="QNUK01000512">
    <property type="protein sequence ID" value="KAF5892304.1"/>
    <property type="molecule type" value="Genomic_DNA"/>
</dbReference>
<proteinExistence type="predicted"/>
<reference evidence="1" key="1">
    <citation type="submission" date="2020-07" db="EMBL/GenBank/DDBJ databases">
        <title>Clarias magur genome sequencing, assembly and annotation.</title>
        <authorList>
            <person name="Kushwaha B."/>
            <person name="Kumar R."/>
            <person name="Das P."/>
            <person name="Joshi C.G."/>
            <person name="Kumar D."/>
            <person name="Nagpure N.S."/>
            <person name="Pandey M."/>
            <person name="Agarwal S."/>
            <person name="Srivastava S."/>
            <person name="Singh M."/>
            <person name="Sahoo L."/>
            <person name="Jayasankar P."/>
            <person name="Meher P.K."/>
            <person name="Koringa P.G."/>
            <person name="Iquebal M.A."/>
            <person name="Das S.P."/>
            <person name="Bit A."/>
            <person name="Patnaik S."/>
            <person name="Patel N."/>
            <person name="Shah T.M."/>
            <person name="Hinsu A."/>
            <person name="Jena J.K."/>
        </authorList>
    </citation>
    <scope>NUCLEOTIDE SEQUENCE</scope>
    <source>
        <strain evidence="1">CIFAMagur01</strain>
        <tissue evidence="1">Testis</tissue>
    </source>
</reference>